<organism evidence="2 3">
    <name type="scientific">Sungkyunkwania multivorans</name>
    <dbReference type="NCBI Taxonomy" id="1173618"/>
    <lineage>
        <taxon>Bacteria</taxon>
        <taxon>Pseudomonadati</taxon>
        <taxon>Bacteroidota</taxon>
        <taxon>Flavobacteriia</taxon>
        <taxon>Flavobacteriales</taxon>
        <taxon>Flavobacteriaceae</taxon>
        <taxon>Sungkyunkwania</taxon>
    </lineage>
</organism>
<keyword evidence="1" id="KW-1133">Transmembrane helix</keyword>
<keyword evidence="1" id="KW-0472">Membrane</keyword>
<comment type="caution">
    <text evidence="2">The sequence shown here is derived from an EMBL/GenBank/DDBJ whole genome shotgun (WGS) entry which is preliminary data.</text>
</comment>
<evidence type="ECO:0000313" key="3">
    <source>
        <dbReference type="Proteomes" id="UP001596978"/>
    </source>
</evidence>
<accession>A0ABW3CYD7</accession>
<dbReference type="Proteomes" id="UP001596978">
    <property type="component" value="Unassembled WGS sequence"/>
</dbReference>
<feature type="transmembrane region" description="Helical" evidence="1">
    <location>
        <begin position="147"/>
        <end position="168"/>
    </location>
</feature>
<proteinExistence type="predicted"/>
<evidence type="ECO:0000256" key="1">
    <source>
        <dbReference type="SAM" id="Phobius"/>
    </source>
</evidence>
<evidence type="ECO:0000313" key="2">
    <source>
        <dbReference type="EMBL" id="MFD0862344.1"/>
    </source>
</evidence>
<sequence length="636" mass="73867">MLLVIFSSLYIFGWLFPEPWWSLHFIAFISPLAKAIILFCCGLFLYRFFIPSRRTILDSKIWDYKITWASGLALTYMILMLVFPMIYDFYGDSYRVAPHLNKIPPSIPDGANEAFFDFSLGAWAGQATVFSLVTYVAVFFKLSYKWAFIVFDAFFGGAFVFLWVSFVLKTLKNNVWKIVMVLAGITAPFMLNFFGHTEIYAMLLFMQLWWFTLAFKYLSTEKTSLLIWLFVLLLVCLKVHAINLLLVPGYVILLWKHLKGSSPSWKSAANYILAPIFVIGAILYFFYFEDHIDDRSLRTEAFEYDHLFLPLFSPKPPLDTYDLLSVNHILDYLNAILMWSPIALLVILLISIIKPKKLNWNATAVVFTGTSLILFSSLLFMINPLLSMPIDWDLFSIPSIALLFFSIALVSETEMDLAPKGVINVASVLAMLSIPIVLVHNDQNSLNDRMDTIAVHFYKTYYEGSAKFYDDVLKADPNYEQSRKFRGEEVIRAIAPHSTKLIDYEFGRFLFMQGRYHLRTRKEPKIALDYFERSSKYYELYDVKLLTLEAYFVDRAYDKAYEVSKELITFSYPSEQKAYRASLHCALEAGFYAEAEKIATFYVRNWPEDITVREVYTRLKSKDRVDEIKTLFQRSN</sequence>
<feature type="transmembrane region" description="Helical" evidence="1">
    <location>
        <begin position="225"/>
        <end position="255"/>
    </location>
</feature>
<feature type="transmembrane region" description="Helical" evidence="1">
    <location>
        <begin position="394"/>
        <end position="410"/>
    </location>
</feature>
<keyword evidence="1" id="KW-0812">Transmembrane</keyword>
<feature type="transmembrane region" description="Helical" evidence="1">
    <location>
        <begin position="422"/>
        <end position="440"/>
    </location>
</feature>
<feature type="transmembrane region" description="Helical" evidence="1">
    <location>
        <begin position="23"/>
        <end position="46"/>
    </location>
</feature>
<dbReference type="EMBL" id="JBHTJH010000005">
    <property type="protein sequence ID" value="MFD0862344.1"/>
    <property type="molecule type" value="Genomic_DNA"/>
</dbReference>
<keyword evidence="3" id="KW-1185">Reference proteome</keyword>
<reference evidence="3" key="1">
    <citation type="journal article" date="2019" name="Int. J. Syst. Evol. Microbiol.">
        <title>The Global Catalogue of Microorganisms (GCM) 10K type strain sequencing project: providing services to taxonomists for standard genome sequencing and annotation.</title>
        <authorList>
            <consortium name="The Broad Institute Genomics Platform"/>
            <consortium name="The Broad Institute Genome Sequencing Center for Infectious Disease"/>
            <person name="Wu L."/>
            <person name="Ma J."/>
        </authorList>
    </citation>
    <scope>NUCLEOTIDE SEQUENCE [LARGE SCALE GENOMIC DNA]</scope>
    <source>
        <strain evidence="3">CCUG 62952</strain>
    </source>
</reference>
<feature type="transmembrane region" description="Helical" evidence="1">
    <location>
        <begin position="66"/>
        <end position="87"/>
    </location>
</feature>
<feature type="transmembrane region" description="Helical" evidence="1">
    <location>
        <begin position="267"/>
        <end position="287"/>
    </location>
</feature>
<protein>
    <recommendedName>
        <fullName evidence="4">Glycosyltransferase RgtA/B/C/D-like domain-containing protein</fullName>
    </recommendedName>
</protein>
<evidence type="ECO:0008006" key="4">
    <source>
        <dbReference type="Google" id="ProtNLM"/>
    </source>
</evidence>
<gene>
    <name evidence="2" type="ORF">ACFQ1M_08985</name>
</gene>
<name>A0ABW3CYD7_9FLAO</name>
<dbReference type="RefSeq" id="WP_386407150.1">
    <property type="nucleotide sequence ID" value="NZ_JBHTJH010000005.1"/>
</dbReference>
<feature type="transmembrane region" description="Helical" evidence="1">
    <location>
        <begin position="360"/>
        <end position="382"/>
    </location>
</feature>
<feature type="transmembrane region" description="Helical" evidence="1">
    <location>
        <begin position="332"/>
        <end position="353"/>
    </location>
</feature>